<evidence type="ECO:0000256" key="2">
    <source>
        <dbReference type="SAM" id="Phobius"/>
    </source>
</evidence>
<proteinExistence type="predicted"/>
<dbReference type="GO" id="GO:0019901">
    <property type="term" value="F:protein kinase binding"/>
    <property type="evidence" value="ECO:0007669"/>
    <property type="project" value="TreeGrafter"/>
</dbReference>
<evidence type="ECO:0000256" key="1">
    <source>
        <dbReference type="SAM" id="MobiDB-lite"/>
    </source>
</evidence>
<keyword evidence="2" id="KW-1133">Transmembrane helix</keyword>
<sequence length="212" mass="23272">MRGLQASPDGHAWTRSALAAACALRGFPVQPWPCFWPLLWPYSSAKGPSNAFLHQEPWLEEGRWARARGLGLLGVCLVPRVPLSPALRCSHDRMGLLAPPAPPVLWVLGCLSLLLWLWALCTACHRKQAQRGPARRPVVMMPVGTQVRHEAAGTPPWQTPQHSPTTCQHGSASTVARDVQGQHQTAGRRLSLPTAAAAQDPFCYHSRHLHRP</sequence>
<accession>A0A1S3GCU2</accession>
<protein>
    <submittedName>
        <fullName evidence="4">Lck-interacting transmembrane adapter 1 isoform X4</fullName>
    </submittedName>
</protein>
<keyword evidence="3" id="KW-1185">Reference proteome</keyword>
<organism evidence="3 4">
    <name type="scientific">Dipodomys ordii</name>
    <name type="common">Ord's kangaroo rat</name>
    <dbReference type="NCBI Taxonomy" id="10020"/>
    <lineage>
        <taxon>Eukaryota</taxon>
        <taxon>Metazoa</taxon>
        <taxon>Chordata</taxon>
        <taxon>Craniata</taxon>
        <taxon>Vertebrata</taxon>
        <taxon>Euteleostomi</taxon>
        <taxon>Mammalia</taxon>
        <taxon>Eutheria</taxon>
        <taxon>Euarchontoglires</taxon>
        <taxon>Glires</taxon>
        <taxon>Rodentia</taxon>
        <taxon>Castorimorpha</taxon>
        <taxon>Heteromyidae</taxon>
        <taxon>Dipodomyinae</taxon>
        <taxon>Dipodomys</taxon>
    </lineage>
</organism>
<dbReference type="GO" id="GO:0050852">
    <property type="term" value="P:T cell receptor signaling pathway"/>
    <property type="evidence" value="ECO:0007669"/>
    <property type="project" value="InterPro"/>
</dbReference>
<gene>
    <name evidence="4" type="primary">Lime1</name>
</gene>
<dbReference type="GO" id="GO:0050853">
    <property type="term" value="P:B cell receptor signaling pathway"/>
    <property type="evidence" value="ECO:0007669"/>
    <property type="project" value="InterPro"/>
</dbReference>
<dbReference type="Proteomes" id="UP000081671">
    <property type="component" value="Unplaced"/>
</dbReference>
<feature type="compositionally biased region" description="Polar residues" evidence="1">
    <location>
        <begin position="159"/>
        <end position="174"/>
    </location>
</feature>
<dbReference type="PANTHER" id="PTHR47740">
    <property type="entry name" value="LCK-INTERACTING TRANSMEMBRANE ADAPTER 1, LIME1"/>
    <property type="match status" value="1"/>
</dbReference>
<dbReference type="RefSeq" id="XP_012885837.1">
    <property type="nucleotide sequence ID" value="XM_013030383.1"/>
</dbReference>
<feature type="region of interest" description="Disordered" evidence="1">
    <location>
        <begin position="149"/>
        <end position="188"/>
    </location>
</feature>
<keyword evidence="2" id="KW-0472">Membrane</keyword>
<reference evidence="4" key="1">
    <citation type="submission" date="2025-08" db="UniProtKB">
        <authorList>
            <consortium name="RefSeq"/>
        </authorList>
    </citation>
    <scope>IDENTIFICATION</scope>
    <source>
        <tissue evidence="4">Kidney</tissue>
    </source>
</reference>
<dbReference type="GeneID" id="105996336"/>
<feature type="transmembrane region" description="Helical" evidence="2">
    <location>
        <begin position="104"/>
        <end position="125"/>
    </location>
</feature>
<dbReference type="PANTHER" id="PTHR47740:SF1">
    <property type="entry name" value="LCK-INTERACTING TRANSMEMBRANE ADAPTER 1"/>
    <property type="match status" value="1"/>
</dbReference>
<keyword evidence="2 4" id="KW-0812">Transmembrane</keyword>
<dbReference type="AlphaFoldDB" id="A0A1S3GCU2"/>
<evidence type="ECO:0000313" key="3">
    <source>
        <dbReference type="Proteomes" id="UP000081671"/>
    </source>
</evidence>
<dbReference type="GO" id="GO:0019815">
    <property type="term" value="C:B cell receptor complex"/>
    <property type="evidence" value="ECO:0007669"/>
    <property type="project" value="TreeGrafter"/>
</dbReference>
<dbReference type="InterPro" id="IPR026072">
    <property type="entry name" value="Lime1"/>
</dbReference>
<dbReference type="OrthoDB" id="9939965at2759"/>
<name>A0A1S3GCU2_DIPOR</name>
<evidence type="ECO:0000313" key="4">
    <source>
        <dbReference type="RefSeq" id="XP_012885837.1"/>
    </source>
</evidence>
<dbReference type="CTD" id="54923"/>